<dbReference type="VEuPathDB" id="FungiDB:sscle_03g024970"/>
<accession>A0A1D9PYF6</accession>
<dbReference type="OrthoDB" id="4526357at2759"/>
<dbReference type="PANTHER" id="PTHR33481">
    <property type="entry name" value="REVERSE TRANSCRIPTASE"/>
    <property type="match status" value="1"/>
</dbReference>
<sequence length="244" mass="27143">MATPSPPNLSKTLSDKASNLLNKVNDAQSIFNPVTQLLDTYLGSEEVRALPPSSRKLLTSLCLEFKATIEQHFDAFVTDPKPSYIQKASTPTIVLTNKTPFDNRLFVQINQIYPARSAGSFAILTALKKVLGPNASLLRKVQEVKTGFALCTSSTANLLALEKQKAIISSAIGDCKIEAQEKWTTYRLNYIPKKVIIFNDQFKINSILVTKDTIFDTIKEYSSQMLTHTIQSQTNPSPNEYYST</sequence>
<organism evidence="1 2">
    <name type="scientific">Sclerotinia sclerotiorum (strain ATCC 18683 / 1980 / Ss-1)</name>
    <name type="common">White mold</name>
    <name type="synonym">Whetzelinia sclerotiorum</name>
    <dbReference type="NCBI Taxonomy" id="665079"/>
    <lineage>
        <taxon>Eukaryota</taxon>
        <taxon>Fungi</taxon>
        <taxon>Dikarya</taxon>
        <taxon>Ascomycota</taxon>
        <taxon>Pezizomycotina</taxon>
        <taxon>Leotiomycetes</taxon>
        <taxon>Helotiales</taxon>
        <taxon>Sclerotiniaceae</taxon>
        <taxon>Sclerotinia</taxon>
    </lineage>
</organism>
<evidence type="ECO:0000313" key="1">
    <source>
        <dbReference type="EMBL" id="APA07727.1"/>
    </source>
</evidence>
<dbReference type="AlphaFoldDB" id="A0A1D9PYF6"/>
<name>A0A1D9PYF6_SCLS1</name>
<proteinExistence type="predicted"/>
<protein>
    <submittedName>
        <fullName evidence="1">Uncharacterized protein</fullName>
    </submittedName>
</protein>
<dbReference type="PANTHER" id="PTHR33481:SF1">
    <property type="entry name" value="ENDONUCLEASE_EXONUCLEASE_PHOSPHATASE DOMAIN-CONTAINING PROTEIN-RELATED"/>
    <property type="match status" value="1"/>
</dbReference>
<dbReference type="EMBL" id="CP017816">
    <property type="protein sequence ID" value="APA07727.1"/>
    <property type="molecule type" value="Genomic_DNA"/>
</dbReference>
<gene>
    <name evidence="1" type="ORF">sscle_03g024970</name>
</gene>
<reference evidence="2" key="1">
    <citation type="journal article" date="2017" name="Genome Biol. Evol.">
        <title>The complete genome sequence of the phytopathogenic fungus Sclerotinia sclerotiorum reveals insights into the genome architecture of broad host range pathogens.</title>
        <authorList>
            <person name="Derbyshire M."/>
            <person name="Denton-Giles M."/>
            <person name="Hegedus D."/>
            <person name="Seifbarghy S."/>
            <person name="Rollins J."/>
            <person name="van Kan J."/>
            <person name="Seidl M.F."/>
            <person name="Faino L."/>
            <person name="Mbengue M."/>
            <person name="Navaud O."/>
            <person name="Raffaele S."/>
            <person name="Hammond-Kosack K."/>
            <person name="Heard S."/>
            <person name="Oliver R."/>
        </authorList>
    </citation>
    <scope>NUCLEOTIDE SEQUENCE [LARGE SCALE GENOMIC DNA]</scope>
    <source>
        <strain evidence="2">ATCC 18683 / 1980 / Ss-1</strain>
    </source>
</reference>
<evidence type="ECO:0000313" key="2">
    <source>
        <dbReference type="Proteomes" id="UP000177798"/>
    </source>
</evidence>
<dbReference type="Proteomes" id="UP000177798">
    <property type="component" value="Chromosome 3"/>
</dbReference>